<feature type="binding site" evidence="12">
    <location>
        <begin position="324"/>
        <end position="327"/>
    </location>
    <ligand>
        <name>FAD</name>
        <dbReference type="ChEBI" id="CHEBI:57692"/>
    </ligand>
</feature>
<comment type="cofactor">
    <cofactor evidence="12 14">
        <name>FAD</name>
        <dbReference type="ChEBI" id="CHEBI:57692"/>
    </cofactor>
    <text evidence="12 14">Binds 1 FAD per subunit.</text>
</comment>
<dbReference type="PRINTS" id="PR00411">
    <property type="entry name" value="PNDRDTASEI"/>
</dbReference>
<dbReference type="RefSeq" id="WP_062188041.1">
    <property type="nucleotide sequence ID" value="NZ_LRRD01000021.1"/>
</dbReference>
<comment type="catalytic activity">
    <reaction evidence="10 14">
        <text>N(6)-[(R)-dihydrolipoyl]-L-lysyl-[protein] + NAD(+) = N(6)-[(R)-lipoyl]-L-lysyl-[protein] + NADH + H(+)</text>
        <dbReference type="Rhea" id="RHEA:15045"/>
        <dbReference type="Rhea" id="RHEA-COMP:10474"/>
        <dbReference type="Rhea" id="RHEA-COMP:10475"/>
        <dbReference type="ChEBI" id="CHEBI:15378"/>
        <dbReference type="ChEBI" id="CHEBI:57540"/>
        <dbReference type="ChEBI" id="CHEBI:57945"/>
        <dbReference type="ChEBI" id="CHEBI:83099"/>
        <dbReference type="ChEBI" id="CHEBI:83100"/>
        <dbReference type="EC" id="1.8.1.4"/>
    </reaction>
</comment>
<dbReference type="InterPro" id="IPR012999">
    <property type="entry name" value="Pyr_OxRdtase_I_AS"/>
</dbReference>
<feature type="domain" description="Pyridine nucleotide-disulphide oxidoreductase dimerisation" evidence="15">
    <location>
        <begin position="352"/>
        <end position="460"/>
    </location>
</feature>
<dbReference type="SUPFAM" id="SSF55424">
    <property type="entry name" value="FAD/NAD-linked reductases, dimerisation (C-terminal) domain"/>
    <property type="match status" value="1"/>
</dbReference>
<feature type="disulfide bond" description="Redox-active" evidence="13">
    <location>
        <begin position="48"/>
        <end position="53"/>
    </location>
</feature>
<dbReference type="PATRIC" id="fig|1789004.3.peg.1295"/>
<dbReference type="GO" id="GO:0006103">
    <property type="term" value="P:2-oxoglutarate metabolic process"/>
    <property type="evidence" value="ECO:0007669"/>
    <property type="project" value="TreeGrafter"/>
</dbReference>
<feature type="binding site" evidence="12">
    <location>
        <position position="318"/>
    </location>
    <ligand>
        <name>FAD</name>
        <dbReference type="ChEBI" id="CHEBI:57692"/>
    </ligand>
</feature>
<dbReference type="GO" id="GO:0050660">
    <property type="term" value="F:flavin adenine dinucleotide binding"/>
    <property type="evidence" value="ECO:0007669"/>
    <property type="project" value="InterPro"/>
</dbReference>
<dbReference type="Proteomes" id="UP000075653">
    <property type="component" value="Unassembled WGS sequence"/>
</dbReference>
<dbReference type="InterPro" id="IPR023753">
    <property type="entry name" value="FAD/NAD-binding_dom"/>
</dbReference>
<feature type="binding site" evidence="12">
    <location>
        <begin position="185"/>
        <end position="192"/>
    </location>
    <ligand>
        <name>NAD(+)</name>
        <dbReference type="ChEBI" id="CHEBI:57540"/>
    </ligand>
</feature>
<evidence type="ECO:0000256" key="5">
    <source>
        <dbReference type="ARBA" id="ARBA00022827"/>
    </source>
</evidence>
<keyword evidence="6 14" id="KW-0560">Oxidoreductase</keyword>
<dbReference type="PIRSF" id="PIRSF000350">
    <property type="entry name" value="Mercury_reductase_MerA"/>
    <property type="match status" value="1"/>
</dbReference>
<dbReference type="PANTHER" id="PTHR22912">
    <property type="entry name" value="DISULFIDE OXIDOREDUCTASE"/>
    <property type="match status" value="1"/>
</dbReference>
<dbReference type="InterPro" id="IPR050151">
    <property type="entry name" value="Class-I_Pyr_Nuc-Dis_Oxidored"/>
</dbReference>
<feature type="binding site" evidence="12">
    <location>
        <position position="277"/>
    </location>
    <ligand>
        <name>NAD(+)</name>
        <dbReference type="ChEBI" id="CHEBI:57540"/>
    </ligand>
</feature>
<dbReference type="Pfam" id="PF02852">
    <property type="entry name" value="Pyr_redox_dim"/>
    <property type="match status" value="1"/>
</dbReference>
<dbReference type="Gene3D" id="3.50.50.60">
    <property type="entry name" value="FAD/NAD(P)-binding domain"/>
    <property type="match status" value="2"/>
</dbReference>
<evidence type="ECO:0000256" key="2">
    <source>
        <dbReference type="ARBA" id="ARBA00012608"/>
    </source>
</evidence>
<feature type="active site" description="Proton acceptor" evidence="11">
    <location>
        <position position="450"/>
    </location>
</feature>
<comment type="miscellaneous">
    <text evidence="14">The active site is a redox-active disulfide bond.</text>
</comment>
<evidence type="ECO:0000256" key="1">
    <source>
        <dbReference type="ARBA" id="ARBA00007532"/>
    </source>
</evidence>
<dbReference type="PRINTS" id="PR00368">
    <property type="entry name" value="FADPNR"/>
</dbReference>
<keyword evidence="4 14" id="KW-0285">Flavoprotein</keyword>
<dbReference type="EMBL" id="LRRD01000021">
    <property type="protein sequence ID" value="KXW58210.1"/>
    <property type="molecule type" value="Genomic_DNA"/>
</dbReference>
<proteinExistence type="inferred from homology"/>
<keyword evidence="7 12" id="KW-0520">NAD</keyword>
<dbReference type="InterPro" id="IPR004099">
    <property type="entry name" value="Pyr_nucl-diS_OxRdtase_dimer"/>
</dbReference>
<feature type="binding site" evidence="12">
    <location>
        <begin position="149"/>
        <end position="151"/>
    </location>
    <ligand>
        <name>FAD</name>
        <dbReference type="ChEBI" id="CHEBI:57692"/>
    </ligand>
</feature>
<evidence type="ECO:0000256" key="6">
    <source>
        <dbReference type="ARBA" id="ARBA00023002"/>
    </source>
</evidence>
<keyword evidence="12" id="KW-0547">Nucleotide-binding</keyword>
<dbReference type="EC" id="1.8.1.4" evidence="2 14"/>
<comment type="similarity">
    <text evidence="1 14">Belongs to the class-I pyridine nucleotide-disulfide oxidoreductase family.</text>
</comment>
<dbReference type="AlphaFoldDB" id="A0A149VYB4"/>
<dbReference type="GO" id="GO:0004148">
    <property type="term" value="F:dihydrolipoyl dehydrogenase (NADH) activity"/>
    <property type="evidence" value="ECO:0007669"/>
    <property type="project" value="UniProtKB-EC"/>
</dbReference>
<evidence type="ECO:0000256" key="12">
    <source>
        <dbReference type="PIRSR" id="PIRSR000350-3"/>
    </source>
</evidence>
<organism evidence="17 18">
    <name type="scientific">Ferrovum myxofaciens</name>
    <dbReference type="NCBI Taxonomy" id="416213"/>
    <lineage>
        <taxon>Bacteria</taxon>
        <taxon>Pseudomonadati</taxon>
        <taxon>Pseudomonadota</taxon>
        <taxon>Betaproteobacteria</taxon>
        <taxon>Ferrovales</taxon>
        <taxon>Ferrovaceae</taxon>
        <taxon>Ferrovum</taxon>
    </lineage>
</organism>
<dbReference type="PANTHER" id="PTHR22912:SF160">
    <property type="entry name" value="DIHYDROLIPOYL DEHYDROGENASE"/>
    <property type="match status" value="1"/>
</dbReference>
<evidence type="ECO:0000256" key="3">
    <source>
        <dbReference type="ARBA" id="ARBA00016961"/>
    </source>
</evidence>
<evidence type="ECO:0000256" key="7">
    <source>
        <dbReference type="ARBA" id="ARBA00023027"/>
    </source>
</evidence>
<feature type="binding site" evidence="12">
    <location>
        <position position="208"/>
    </location>
    <ligand>
        <name>NAD(+)</name>
        <dbReference type="ChEBI" id="CHEBI:57540"/>
    </ligand>
</feature>
<evidence type="ECO:0000259" key="16">
    <source>
        <dbReference type="Pfam" id="PF07992"/>
    </source>
</evidence>
<keyword evidence="9 14" id="KW-0676">Redox-active center</keyword>
<dbReference type="STRING" id="1789004.FEMY_12750"/>
<dbReference type="InterPro" id="IPR001100">
    <property type="entry name" value="Pyr_nuc-diS_OxRdtase"/>
</dbReference>
<evidence type="ECO:0000313" key="18">
    <source>
        <dbReference type="Proteomes" id="UP000075653"/>
    </source>
</evidence>
<dbReference type="FunFam" id="3.30.390.30:FF:000001">
    <property type="entry name" value="Dihydrolipoyl dehydrogenase"/>
    <property type="match status" value="1"/>
</dbReference>
<sequence length="480" mass="50445">MMNQALETDVEVVVIGAGPGGYAAAFRSADLGRRTLLVERATTLGGVCLNVGCIPSKALLHVAAVKDAALALSAQGIHFAPPQVDLDALRAWKDQVVGKLTSGLVRLAKVRKVEVWHGTAHFTRPHTLEVQDEAGVLRSVRFQQAIIATGSAPVTLPFLPQDPRILDSTGALALTSVPARLLVVGGGIIGLEMATVYASLGSRIDVVEMSGGLMGGADRDLVKVWEKHNAPRLGKLHLDTRVTAVEARPDALWVKWVDAQGQECEATPYDALLVAVGRRPNSHDLGLEAVGVKVDEGGFIPVDRQQRTVQPHVFAIGDVVGQPMLAHKATHEGHVAAEVAAGLPRGLDIRQIPAVAYTDPEVAWTGLTESGAQAQGVSYGKAVFPWGASGRALANGRAEGFTKILFDETTHRVLGGGIVGTAAGDLIGELSLAVEMGADATDLGRTIHPHPTLGETVGLAAELYEGVCTDLPPLRQRSIS</sequence>
<evidence type="ECO:0000313" key="17">
    <source>
        <dbReference type="EMBL" id="KXW58210.1"/>
    </source>
</evidence>
<feature type="binding site" evidence="12">
    <location>
        <position position="57"/>
    </location>
    <ligand>
        <name>FAD</name>
        <dbReference type="ChEBI" id="CHEBI:57692"/>
    </ligand>
</feature>
<keyword evidence="18" id="KW-1185">Reference proteome</keyword>
<dbReference type="InterPro" id="IPR036188">
    <property type="entry name" value="FAD/NAD-bd_sf"/>
</dbReference>
<evidence type="ECO:0000256" key="4">
    <source>
        <dbReference type="ARBA" id="ARBA00022630"/>
    </source>
</evidence>
<evidence type="ECO:0000256" key="9">
    <source>
        <dbReference type="ARBA" id="ARBA00023284"/>
    </source>
</evidence>
<reference evidence="17 18" key="1">
    <citation type="submission" date="2016-01" db="EMBL/GenBank/DDBJ databases">
        <title>Genome sequence of the acidophilic iron oxidising Ferrovum strain Z-31.</title>
        <authorList>
            <person name="Poehlein A."/>
            <person name="Ullrich S.R."/>
            <person name="Schloemann M."/>
            <person name="Muehling M."/>
            <person name="Daniel R."/>
        </authorList>
    </citation>
    <scope>NUCLEOTIDE SEQUENCE [LARGE SCALE GENOMIC DNA]</scope>
    <source>
        <strain evidence="17 18">Z-31</strain>
    </source>
</reference>
<evidence type="ECO:0000256" key="8">
    <source>
        <dbReference type="ARBA" id="ARBA00023157"/>
    </source>
</evidence>
<gene>
    <name evidence="17" type="primary">lpdA</name>
    <name evidence="17" type="ORF">FEMY_12750</name>
</gene>
<evidence type="ECO:0000259" key="15">
    <source>
        <dbReference type="Pfam" id="PF02852"/>
    </source>
</evidence>
<dbReference type="PROSITE" id="PS00076">
    <property type="entry name" value="PYRIDINE_REDOX_1"/>
    <property type="match status" value="1"/>
</dbReference>
<evidence type="ECO:0000256" key="13">
    <source>
        <dbReference type="PIRSR" id="PIRSR000350-4"/>
    </source>
</evidence>
<dbReference type="Gene3D" id="3.30.390.30">
    <property type="match status" value="1"/>
</dbReference>
<dbReference type="Pfam" id="PF07992">
    <property type="entry name" value="Pyr_redox_2"/>
    <property type="match status" value="1"/>
</dbReference>
<evidence type="ECO:0000256" key="11">
    <source>
        <dbReference type="PIRSR" id="PIRSR000350-2"/>
    </source>
</evidence>
<comment type="caution">
    <text evidence="17">The sequence shown here is derived from an EMBL/GenBank/DDBJ whole genome shotgun (WGS) entry which is preliminary data.</text>
</comment>
<keyword evidence="8" id="KW-1015">Disulfide bond</keyword>
<accession>A0A149VYB4</accession>
<dbReference type="NCBIfam" id="TIGR01350">
    <property type="entry name" value="lipoamide_DH"/>
    <property type="match status" value="1"/>
</dbReference>
<protein>
    <recommendedName>
        <fullName evidence="3 14">Dihydrolipoyl dehydrogenase</fullName>
        <ecNumber evidence="2 14">1.8.1.4</ecNumber>
    </recommendedName>
</protein>
<evidence type="ECO:0000256" key="14">
    <source>
        <dbReference type="RuleBase" id="RU003692"/>
    </source>
</evidence>
<dbReference type="SUPFAM" id="SSF51905">
    <property type="entry name" value="FAD/NAD(P)-binding domain"/>
    <property type="match status" value="1"/>
</dbReference>
<name>A0A149VYB4_9PROT</name>
<evidence type="ECO:0000256" key="10">
    <source>
        <dbReference type="ARBA" id="ARBA00049187"/>
    </source>
</evidence>
<feature type="domain" description="FAD/NAD(P)-binding" evidence="16">
    <location>
        <begin position="11"/>
        <end position="333"/>
    </location>
</feature>
<keyword evidence="5 12" id="KW-0274">FAD</keyword>
<dbReference type="InterPro" id="IPR016156">
    <property type="entry name" value="FAD/NAD-linked_Rdtase_dimer_sf"/>
</dbReference>
<dbReference type="InterPro" id="IPR006258">
    <property type="entry name" value="Lipoamide_DH"/>
</dbReference>